<reference evidence="7 8" key="1">
    <citation type="journal article" date="2019" name="Sci. Rep.">
        <title>Comparative genomics of chytrid fungi reveal insights into the obligate biotrophic and pathogenic lifestyle of Synchytrium endobioticum.</title>
        <authorList>
            <person name="van de Vossenberg B.T.L.H."/>
            <person name="Warris S."/>
            <person name="Nguyen H.D.T."/>
            <person name="van Gent-Pelzer M.P.E."/>
            <person name="Joly D.L."/>
            <person name="van de Geest H.C."/>
            <person name="Bonants P.J.M."/>
            <person name="Smith D.S."/>
            <person name="Levesque C.A."/>
            <person name="van der Lee T.A.J."/>
        </authorList>
    </citation>
    <scope>NUCLEOTIDE SEQUENCE [LARGE SCALE GENOMIC DNA]</scope>
    <source>
        <strain evidence="7 8">CBS 809.83</strain>
    </source>
</reference>
<proteinExistence type="predicted"/>
<organism evidence="7 8">
    <name type="scientific">Powellomyces hirtus</name>
    <dbReference type="NCBI Taxonomy" id="109895"/>
    <lineage>
        <taxon>Eukaryota</taxon>
        <taxon>Fungi</taxon>
        <taxon>Fungi incertae sedis</taxon>
        <taxon>Chytridiomycota</taxon>
        <taxon>Chytridiomycota incertae sedis</taxon>
        <taxon>Chytridiomycetes</taxon>
        <taxon>Spizellomycetales</taxon>
        <taxon>Powellomycetaceae</taxon>
        <taxon>Powellomyces</taxon>
    </lineage>
</organism>
<evidence type="ECO:0000256" key="5">
    <source>
        <dbReference type="ARBA" id="ARBA00023254"/>
    </source>
</evidence>
<evidence type="ECO:0000313" key="7">
    <source>
        <dbReference type="EMBL" id="TPX57585.1"/>
    </source>
</evidence>
<dbReference type="GO" id="GO:0000794">
    <property type="term" value="C:condensed nuclear chromosome"/>
    <property type="evidence" value="ECO:0007669"/>
    <property type="project" value="TreeGrafter"/>
</dbReference>
<dbReference type="PANTHER" id="PTHR15938">
    <property type="entry name" value="TBP-1 INTERACTING PROTEIN"/>
    <property type="match status" value="1"/>
</dbReference>
<evidence type="ECO:0000259" key="6">
    <source>
        <dbReference type="Pfam" id="PF18517"/>
    </source>
</evidence>
<dbReference type="Pfam" id="PF18517">
    <property type="entry name" value="LZ3wCH"/>
    <property type="match status" value="1"/>
</dbReference>
<dbReference type="AlphaFoldDB" id="A0A507E2P4"/>
<dbReference type="STRING" id="109895.A0A507E2P4"/>
<dbReference type="GO" id="GO:0000709">
    <property type="term" value="P:meiotic joint molecule formation"/>
    <property type="evidence" value="ECO:0007669"/>
    <property type="project" value="TreeGrafter"/>
</dbReference>
<evidence type="ECO:0000256" key="2">
    <source>
        <dbReference type="ARBA" id="ARBA00023054"/>
    </source>
</evidence>
<dbReference type="InterPro" id="IPR040661">
    <property type="entry name" value="LZ3wCH"/>
</dbReference>
<dbReference type="GO" id="GO:0003690">
    <property type="term" value="F:double-stranded DNA binding"/>
    <property type="evidence" value="ECO:0007669"/>
    <property type="project" value="TreeGrafter"/>
</dbReference>
<gene>
    <name evidence="7" type="ORF">PhCBS80983_g03713</name>
</gene>
<evidence type="ECO:0000256" key="3">
    <source>
        <dbReference type="ARBA" id="ARBA00023172"/>
    </source>
</evidence>
<feature type="domain" description="Leucine zipper with capping helix" evidence="6">
    <location>
        <begin position="32"/>
        <end position="86"/>
    </location>
</feature>
<evidence type="ECO:0000256" key="4">
    <source>
        <dbReference type="ARBA" id="ARBA00023242"/>
    </source>
</evidence>
<evidence type="ECO:0000313" key="8">
    <source>
        <dbReference type="Proteomes" id="UP000318582"/>
    </source>
</evidence>
<dbReference type="Proteomes" id="UP000318582">
    <property type="component" value="Unassembled WGS sequence"/>
</dbReference>
<name>A0A507E2P4_9FUNG</name>
<keyword evidence="4" id="KW-0539">Nucleus</keyword>
<accession>A0A507E2P4</accession>
<keyword evidence="8" id="KW-1185">Reference proteome</keyword>
<dbReference type="PANTHER" id="PTHR15938:SF0">
    <property type="entry name" value="HOMOLOGOUS-PAIRING PROTEIN 2 HOMOLOG"/>
    <property type="match status" value="1"/>
</dbReference>
<evidence type="ECO:0000256" key="1">
    <source>
        <dbReference type="ARBA" id="ARBA00004123"/>
    </source>
</evidence>
<dbReference type="GO" id="GO:0120231">
    <property type="term" value="C:DNA recombinase auxiliary factor complex"/>
    <property type="evidence" value="ECO:0007669"/>
    <property type="project" value="TreeGrafter"/>
</dbReference>
<comment type="subcellular location">
    <subcellularLocation>
        <location evidence="1">Nucleus</location>
    </subcellularLocation>
</comment>
<keyword evidence="2" id="KW-0175">Coiled coil</keyword>
<dbReference type="GO" id="GO:0010774">
    <property type="term" value="P:meiotic strand invasion involved in reciprocal meiotic recombination"/>
    <property type="evidence" value="ECO:0007669"/>
    <property type="project" value="TreeGrafter"/>
</dbReference>
<sequence length="100" mass="11392">MDDRLQSLSIENKQFEERLATLRSGSTGVKMSAEERKKIDAELDRILKEWRRRKRMFGDMWGAVTENIQGNLHELREAIGIETDEAAGVNVNGDLLKGFA</sequence>
<keyword evidence="3" id="KW-0233">DNA recombination</keyword>
<protein>
    <recommendedName>
        <fullName evidence="6">Leucine zipper with capping helix domain-containing protein</fullName>
    </recommendedName>
</protein>
<keyword evidence="5" id="KW-0469">Meiosis</keyword>
<dbReference type="EMBL" id="QEAQ01000050">
    <property type="protein sequence ID" value="TPX57585.1"/>
    <property type="molecule type" value="Genomic_DNA"/>
</dbReference>
<dbReference type="GO" id="GO:0120230">
    <property type="term" value="F:recombinase activator activity"/>
    <property type="evidence" value="ECO:0007669"/>
    <property type="project" value="TreeGrafter"/>
</dbReference>
<comment type="caution">
    <text evidence="7">The sequence shown here is derived from an EMBL/GenBank/DDBJ whole genome shotgun (WGS) entry which is preliminary data.</text>
</comment>
<dbReference type="GO" id="GO:0007129">
    <property type="term" value="P:homologous chromosome pairing at meiosis"/>
    <property type="evidence" value="ECO:0007669"/>
    <property type="project" value="TreeGrafter"/>
</dbReference>